<reference evidence="3 4" key="1">
    <citation type="submission" date="2019-09" db="EMBL/GenBank/DDBJ databases">
        <title>Genomic diversity of phyloplane-associated Pantoea species in Pakistan cotton crop.</title>
        <authorList>
            <person name="Tufail M.R."/>
            <person name="Cook D.R."/>
        </authorList>
    </citation>
    <scope>NUCLEOTIDE SEQUENCE [LARGE SCALE GENOMIC DNA]</scope>
    <source>
        <strain evidence="3 4">B_8</strain>
    </source>
</reference>
<dbReference type="Pfam" id="PF06500">
    <property type="entry name" value="FrsA-like"/>
    <property type="match status" value="1"/>
</dbReference>
<evidence type="ECO:0000313" key="3">
    <source>
        <dbReference type="EMBL" id="KAA6125892.1"/>
    </source>
</evidence>
<dbReference type="SUPFAM" id="SSF53474">
    <property type="entry name" value="alpha/beta-Hydrolases"/>
    <property type="match status" value="1"/>
</dbReference>
<name>A0AB34CLX1_9GAMM</name>
<dbReference type="Gene3D" id="3.40.50.1820">
    <property type="entry name" value="alpha/beta hydrolase"/>
    <property type="match status" value="1"/>
</dbReference>
<dbReference type="EMBL" id="VWVM01000005">
    <property type="protein sequence ID" value="KAA6125892.1"/>
    <property type="molecule type" value="Genomic_DNA"/>
</dbReference>
<accession>A0AB34CLX1</accession>
<keyword evidence="1 3" id="KW-0378">Hydrolase</keyword>
<dbReference type="InterPro" id="IPR029058">
    <property type="entry name" value="AB_hydrolase_fold"/>
</dbReference>
<evidence type="ECO:0000313" key="4">
    <source>
        <dbReference type="Proteomes" id="UP000324255"/>
    </source>
</evidence>
<sequence length="414" mass="46332">MNTQSSQSGKEQANTNAANVKVASPEKKHWAQPSFFNDNVLLDALIKHILGLMPYGMTDFGEVMDVVHQLRGSDEETWVSAWAALATRLQDRAEDADRNNRSVTAASAYLRASTYWRCALLYFSDFGDKRMKEYAVASASCYERHISLSGYPAERIEIPYEGSFLPGYFYRSPHADEKAPLLIVTPGRDTWAEDTRWVCEGALQRGIHCLTYDGPGQGFALRLNNLTFRPDWEKVVSPLIDFALEKFTEIDASNIALMGLSFGGYLVPRVAAFDKRIKLCITDPGNISWGRQIIAQLERFADRPLAELPDQLRNLVSDYAWKHGVPNSIKDVVQALQPYDNSAILDQVTCETLVLDGTGEVFHGARPFFDALNCPKEYLLFDESSTAQSHCQIGGYATATEFIFDRIADRLGRG</sequence>
<comment type="caution">
    <text evidence="3">The sequence shown here is derived from an EMBL/GenBank/DDBJ whole genome shotgun (WGS) entry which is preliminary data.</text>
</comment>
<dbReference type="GO" id="GO:0016787">
    <property type="term" value="F:hydrolase activity"/>
    <property type="evidence" value="ECO:0007669"/>
    <property type="project" value="UniProtKB-KW"/>
</dbReference>
<feature type="compositionally biased region" description="Polar residues" evidence="2">
    <location>
        <begin position="1"/>
        <end position="18"/>
    </location>
</feature>
<feature type="region of interest" description="Disordered" evidence="2">
    <location>
        <begin position="1"/>
        <end position="24"/>
    </location>
</feature>
<protein>
    <submittedName>
        <fullName evidence="3">Alpha/beta fold hydrolase</fullName>
    </submittedName>
</protein>
<dbReference type="AlphaFoldDB" id="A0AB34CLX1"/>
<evidence type="ECO:0000256" key="2">
    <source>
        <dbReference type="SAM" id="MobiDB-lite"/>
    </source>
</evidence>
<proteinExistence type="predicted"/>
<organism evidence="3 4">
    <name type="scientific">Candidatus Pantoea gossypiicola</name>
    <dbReference type="NCBI Taxonomy" id="2608008"/>
    <lineage>
        <taxon>Bacteria</taxon>
        <taxon>Pseudomonadati</taxon>
        <taxon>Pseudomonadota</taxon>
        <taxon>Gammaproteobacteria</taxon>
        <taxon>Enterobacterales</taxon>
        <taxon>Erwiniaceae</taxon>
        <taxon>Pantoea</taxon>
    </lineage>
</organism>
<evidence type="ECO:0000256" key="1">
    <source>
        <dbReference type="ARBA" id="ARBA00022801"/>
    </source>
</evidence>
<dbReference type="PANTHER" id="PTHR22946:SF12">
    <property type="entry name" value="CONIDIAL PIGMENT BIOSYNTHESIS PROTEIN AYG1 (AFU_ORTHOLOGUE AFUA_2G17550)"/>
    <property type="match status" value="1"/>
</dbReference>
<dbReference type="Gene3D" id="1.20.1440.110">
    <property type="entry name" value="acylaminoacyl peptidase"/>
    <property type="match status" value="1"/>
</dbReference>
<dbReference type="PANTHER" id="PTHR22946">
    <property type="entry name" value="DIENELACTONE HYDROLASE DOMAIN-CONTAINING PROTEIN-RELATED"/>
    <property type="match status" value="1"/>
</dbReference>
<dbReference type="Proteomes" id="UP000324255">
    <property type="component" value="Unassembled WGS sequence"/>
</dbReference>
<dbReference type="InterPro" id="IPR010520">
    <property type="entry name" value="FrsA-like"/>
</dbReference>
<gene>
    <name evidence="3" type="ORF">F3I20_07990</name>
</gene>
<dbReference type="RefSeq" id="WP_080346974.1">
    <property type="nucleotide sequence ID" value="NZ_VWVM01000005.1"/>
</dbReference>
<dbReference type="InterPro" id="IPR050261">
    <property type="entry name" value="FrsA_esterase"/>
</dbReference>
<keyword evidence="4" id="KW-1185">Reference proteome</keyword>